<evidence type="ECO:0000256" key="4">
    <source>
        <dbReference type="ARBA" id="ARBA00022777"/>
    </source>
</evidence>
<evidence type="ECO:0000256" key="6">
    <source>
        <dbReference type="SAM" id="Phobius"/>
    </source>
</evidence>
<proteinExistence type="predicted"/>
<gene>
    <name evidence="8" type="ORF">G5C66_24580</name>
</gene>
<accession>A0A6M1R0T3</accession>
<dbReference type="SMART" id="SM00387">
    <property type="entry name" value="HATPase_c"/>
    <property type="match status" value="1"/>
</dbReference>
<dbReference type="Pfam" id="PF02518">
    <property type="entry name" value="HATPase_c"/>
    <property type="match status" value="1"/>
</dbReference>
<evidence type="ECO:0000313" key="9">
    <source>
        <dbReference type="Proteomes" id="UP000483261"/>
    </source>
</evidence>
<evidence type="ECO:0000256" key="1">
    <source>
        <dbReference type="ARBA" id="ARBA00000085"/>
    </source>
</evidence>
<keyword evidence="6" id="KW-0812">Transmembrane</keyword>
<dbReference type="InterPro" id="IPR005467">
    <property type="entry name" value="His_kinase_dom"/>
</dbReference>
<dbReference type="PANTHER" id="PTHR43547">
    <property type="entry name" value="TWO-COMPONENT HISTIDINE KINASE"/>
    <property type="match status" value="1"/>
</dbReference>
<dbReference type="RefSeq" id="WP_165114179.1">
    <property type="nucleotide sequence ID" value="NZ_JAALAA010000033.1"/>
</dbReference>
<name>A0A6M1R0T3_9ACTN</name>
<dbReference type="EMBL" id="JAALAA010000033">
    <property type="protein sequence ID" value="NGN95903.1"/>
    <property type="molecule type" value="Genomic_DNA"/>
</dbReference>
<dbReference type="AlphaFoldDB" id="A0A6M1R0T3"/>
<dbReference type="Proteomes" id="UP000483261">
    <property type="component" value="Unassembled WGS sequence"/>
</dbReference>
<reference evidence="8 9" key="1">
    <citation type="submission" date="2020-02" db="EMBL/GenBank/DDBJ databases">
        <title>Whole-genome analyses of novel actinobacteria.</title>
        <authorList>
            <person name="Sahin N."/>
        </authorList>
    </citation>
    <scope>NUCLEOTIDE SEQUENCE [LARGE SCALE GENOMIC DNA]</scope>
    <source>
        <strain evidence="8 9">KC13</strain>
    </source>
</reference>
<dbReference type="GO" id="GO:0000155">
    <property type="term" value="F:phosphorelay sensor kinase activity"/>
    <property type="evidence" value="ECO:0007669"/>
    <property type="project" value="TreeGrafter"/>
</dbReference>
<dbReference type="PROSITE" id="PS50109">
    <property type="entry name" value="HIS_KIN"/>
    <property type="match status" value="1"/>
</dbReference>
<feature type="domain" description="Histidine kinase" evidence="7">
    <location>
        <begin position="107"/>
        <end position="310"/>
    </location>
</feature>
<evidence type="ECO:0000313" key="8">
    <source>
        <dbReference type="EMBL" id="NGN95903.1"/>
    </source>
</evidence>
<evidence type="ECO:0000256" key="3">
    <source>
        <dbReference type="ARBA" id="ARBA00022553"/>
    </source>
</evidence>
<keyword evidence="3" id="KW-0597">Phosphoprotein</keyword>
<evidence type="ECO:0000256" key="2">
    <source>
        <dbReference type="ARBA" id="ARBA00012438"/>
    </source>
</evidence>
<comment type="catalytic activity">
    <reaction evidence="1">
        <text>ATP + protein L-histidine = ADP + protein N-phospho-L-histidine.</text>
        <dbReference type="EC" id="2.7.13.3"/>
    </reaction>
</comment>
<keyword evidence="5" id="KW-0902">Two-component regulatory system</keyword>
<dbReference type="InterPro" id="IPR004358">
    <property type="entry name" value="Sig_transdc_His_kin-like_C"/>
</dbReference>
<keyword evidence="6" id="KW-0472">Membrane</keyword>
<organism evidence="8 9">
    <name type="scientific">Nocardioides turkmenicus</name>
    <dbReference type="NCBI Taxonomy" id="2711220"/>
    <lineage>
        <taxon>Bacteria</taxon>
        <taxon>Bacillati</taxon>
        <taxon>Actinomycetota</taxon>
        <taxon>Actinomycetes</taxon>
        <taxon>Propionibacteriales</taxon>
        <taxon>Nocardioidaceae</taxon>
        <taxon>Nocardioides</taxon>
    </lineage>
</organism>
<dbReference type="CDD" id="cd00075">
    <property type="entry name" value="HATPase"/>
    <property type="match status" value="1"/>
</dbReference>
<feature type="transmembrane region" description="Helical" evidence="6">
    <location>
        <begin position="48"/>
        <end position="70"/>
    </location>
</feature>
<keyword evidence="4 8" id="KW-0418">Kinase</keyword>
<dbReference type="EC" id="2.7.13.3" evidence="2"/>
<sequence>MSTSIFKRVNSGWLGTAYATTTAVFIGVQSFLIAVLQGPWVSFHSHGVLLWVFLTAIVVATSLAASAGLVHGAVLIYRRVCAAEAKAADEIYHDLLSARETQRLHRARMHEVTSTLAGVRSASELLCNSETLDPERRVAMLTMMGSELRRLERLVRAHRGGADTMPVDNGVVDVDSVIHNLALAHEASGTTVVHMPSNALAAGSSDAVAEIVNVLLDNAAKHGSGSVDVAVRHQRGERGPMVVIQVSDDGPGVAPHLRERIFEWGTRGPDSAGQGIGLNVARKLAERMGGSLRLAVGERTTFVVTLPSAVIEGPEVETEKEGTSDDVVAA</sequence>
<keyword evidence="6" id="KW-1133">Transmembrane helix</keyword>
<keyword evidence="4 8" id="KW-0808">Transferase</keyword>
<feature type="transmembrane region" description="Helical" evidence="6">
    <location>
        <begin position="12"/>
        <end position="36"/>
    </location>
</feature>
<comment type="caution">
    <text evidence="8">The sequence shown here is derived from an EMBL/GenBank/DDBJ whole genome shotgun (WGS) entry which is preliminary data.</text>
</comment>
<dbReference type="PANTHER" id="PTHR43547:SF2">
    <property type="entry name" value="HYBRID SIGNAL TRANSDUCTION HISTIDINE KINASE C"/>
    <property type="match status" value="1"/>
</dbReference>
<evidence type="ECO:0000259" key="7">
    <source>
        <dbReference type="PROSITE" id="PS50109"/>
    </source>
</evidence>
<protein>
    <recommendedName>
        <fullName evidence="2">histidine kinase</fullName>
        <ecNumber evidence="2">2.7.13.3</ecNumber>
    </recommendedName>
</protein>
<dbReference type="InterPro" id="IPR036890">
    <property type="entry name" value="HATPase_C_sf"/>
</dbReference>
<keyword evidence="9" id="KW-1185">Reference proteome</keyword>
<evidence type="ECO:0000256" key="5">
    <source>
        <dbReference type="ARBA" id="ARBA00023012"/>
    </source>
</evidence>
<dbReference type="SUPFAM" id="SSF55874">
    <property type="entry name" value="ATPase domain of HSP90 chaperone/DNA topoisomerase II/histidine kinase"/>
    <property type="match status" value="1"/>
</dbReference>
<dbReference type="InterPro" id="IPR003594">
    <property type="entry name" value="HATPase_dom"/>
</dbReference>
<dbReference type="PRINTS" id="PR00344">
    <property type="entry name" value="BCTRLSENSOR"/>
</dbReference>
<dbReference type="Gene3D" id="3.30.565.10">
    <property type="entry name" value="Histidine kinase-like ATPase, C-terminal domain"/>
    <property type="match status" value="1"/>
</dbReference>